<dbReference type="RefSeq" id="WP_408326533.1">
    <property type="nucleotide sequence ID" value="NZ_JAQQFH010000002.1"/>
</dbReference>
<proteinExistence type="predicted"/>
<feature type="transmembrane region" description="Helical" evidence="1">
    <location>
        <begin position="34"/>
        <end position="52"/>
    </location>
</feature>
<dbReference type="EMBL" id="JAQQFN010000005">
    <property type="protein sequence ID" value="MFL9883097.1"/>
    <property type="molecule type" value="Genomic_DNA"/>
</dbReference>
<evidence type="ECO:0000256" key="1">
    <source>
        <dbReference type="SAM" id="Phobius"/>
    </source>
</evidence>
<organism evidence="2 3">
    <name type="scientific">Paraburkholderia agricolaris</name>
    <dbReference type="NCBI Taxonomy" id="2152888"/>
    <lineage>
        <taxon>Bacteria</taxon>
        <taxon>Pseudomonadati</taxon>
        <taxon>Pseudomonadota</taxon>
        <taxon>Betaproteobacteria</taxon>
        <taxon>Burkholderiales</taxon>
        <taxon>Burkholderiaceae</taxon>
        <taxon>Paraburkholderia</taxon>
    </lineage>
</organism>
<accession>A0ABW8ZJN3</accession>
<sequence length="69" mass="7392">MNSLPDLAAAPRRAWLRKMQDGLMPVQSDFEKSLAFRLSLIVAAVVIGLSLFSPPPTSDAPKAAVRATV</sequence>
<keyword evidence="1" id="KW-0812">Transmembrane</keyword>
<gene>
    <name evidence="2" type="ORF">PQR66_08675</name>
</gene>
<keyword evidence="1" id="KW-0472">Membrane</keyword>
<evidence type="ECO:0000313" key="2">
    <source>
        <dbReference type="EMBL" id="MFL9883097.1"/>
    </source>
</evidence>
<name>A0ABW8ZJN3_9BURK</name>
<reference evidence="2 3" key="1">
    <citation type="journal article" date="2024" name="Chem. Sci.">
        <title>Discovery of megapolipeptins by genome mining of a Burkholderiales bacteria collection.</title>
        <authorList>
            <person name="Paulo B.S."/>
            <person name="Recchia M.J.J."/>
            <person name="Lee S."/>
            <person name="Fergusson C.H."/>
            <person name="Romanowski S.B."/>
            <person name="Hernandez A."/>
            <person name="Krull N."/>
            <person name="Liu D.Y."/>
            <person name="Cavanagh H."/>
            <person name="Bos A."/>
            <person name="Gray C.A."/>
            <person name="Murphy B.T."/>
            <person name="Linington R.G."/>
            <person name="Eustaquio A.S."/>
        </authorList>
    </citation>
    <scope>NUCLEOTIDE SEQUENCE [LARGE SCALE GENOMIC DNA]</scope>
    <source>
        <strain evidence="2 3">RL16-012-BIC-B</strain>
    </source>
</reference>
<evidence type="ECO:0000313" key="3">
    <source>
        <dbReference type="Proteomes" id="UP001629249"/>
    </source>
</evidence>
<dbReference type="Proteomes" id="UP001629249">
    <property type="component" value="Unassembled WGS sequence"/>
</dbReference>
<keyword evidence="1" id="KW-1133">Transmembrane helix</keyword>
<protein>
    <submittedName>
        <fullName evidence="2">Uncharacterized protein</fullName>
    </submittedName>
</protein>
<comment type="caution">
    <text evidence="2">The sequence shown here is derived from an EMBL/GenBank/DDBJ whole genome shotgun (WGS) entry which is preliminary data.</text>
</comment>
<keyword evidence="3" id="KW-1185">Reference proteome</keyword>